<dbReference type="InterPro" id="IPR018958">
    <property type="entry name" value="Knr4/Smi1-like_dom"/>
</dbReference>
<evidence type="ECO:0000259" key="1">
    <source>
        <dbReference type="Pfam" id="PF09346"/>
    </source>
</evidence>
<organism evidence="2">
    <name type="scientific">Streptomyces sp. R35</name>
    <dbReference type="NCBI Taxonomy" id="3238630"/>
    <lineage>
        <taxon>Bacteria</taxon>
        <taxon>Bacillati</taxon>
        <taxon>Actinomycetota</taxon>
        <taxon>Actinomycetes</taxon>
        <taxon>Kitasatosporales</taxon>
        <taxon>Streptomycetaceae</taxon>
        <taxon>Streptomyces</taxon>
    </lineage>
</organism>
<gene>
    <name evidence="2" type="ORF">AB5J50_18165</name>
</gene>
<reference evidence="2" key="1">
    <citation type="submission" date="2024-07" db="EMBL/GenBank/DDBJ databases">
        <authorList>
            <person name="Yu S.T."/>
        </authorList>
    </citation>
    <scope>NUCLEOTIDE SEQUENCE</scope>
    <source>
        <strain evidence="2">R35</strain>
    </source>
</reference>
<accession>A0AB39S8L4</accession>
<name>A0AB39S8L4_9ACTN</name>
<dbReference type="AlphaFoldDB" id="A0AB39S8L4"/>
<sequence length="134" mass="14987">MDYDVVVPAENANDDQLAHAERHFGVQFPMDYRHFVSTEGSMSRFVEPAGDYLVIDSIDEVIHINNAGYFQTRFPGAVVIGGDGSREFLTYDFRQDPPSLVLLDVGAEDWSSAVHQASSLTALFEQFPETGWQL</sequence>
<protein>
    <submittedName>
        <fullName evidence="2">SMI1/KNR4 family protein</fullName>
    </submittedName>
</protein>
<dbReference type="SUPFAM" id="SSF160631">
    <property type="entry name" value="SMI1/KNR4-like"/>
    <property type="match status" value="1"/>
</dbReference>
<proteinExistence type="predicted"/>
<dbReference type="InterPro" id="IPR037883">
    <property type="entry name" value="Knr4/Smi1-like_sf"/>
</dbReference>
<dbReference type="Gene3D" id="3.40.1580.10">
    <property type="entry name" value="SMI1/KNR4-like"/>
    <property type="match status" value="1"/>
</dbReference>
<dbReference type="EMBL" id="CP163440">
    <property type="protein sequence ID" value="XDQ62588.1"/>
    <property type="molecule type" value="Genomic_DNA"/>
</dbReference>
<feature type="domain" description="Knr4/Smi1-like" evidence="1">
    <location>
        <begin position="12"/>
        <end position="125"/>
    </location>
</feature>
<evidence type="ECO:0000313" key="2">
    <source>
        <dbReference type="EMBL" id="XDQ62588.1"/>
    </source>
</evidence>
<dbReference type="RefSeq" id="WP_369259308.1">
    <property type="nucleotide sequence ID" value="NZ_CP163440.1"/>
</dbReference>
<dbReference type="Pfam" id="PF09346">
    <property type="entry name" value="SMI1_KNR4"/>
    <property type="match status" value="1"/>
</dbReference>